<organism evidence="3 4">
    <name type="scientific">Protofrankia coriariae</name>
    <dbReference type="NCBI Taxonomy" id="1562887"/>
    <lineage>
        <taxon>Bacteria</taxon>
        <taxon>Bacillati</taxon>
        <taxon>Actinomycetota</taxon>
        <taxon>Actinomycetes</taxon>
        <taxon>Frankiales</taxon>
        <taxon>Frankiaceae</taxon>
        <taxon>Protofrankia</taxon>
    </lineage>
</organism>
<dbReference type="RefSeq" id="WP_047224739.1">
    <property type="nucleotide sequence ID" value="NZ_JWIO01000048.1"/>
</dbReference>
<gene>
    <name evidence="3" type="ORF">FrCorBMG51_21025</name>
</gene>
<protein>
    <submittedName>
        <fullName evidence="3">Short-chain dehydrogenase</fullName>
    </submittedName>
</protein>
<comment type="caution">
    <text evidence="3">The sequence shown here is derived from an EMBL/GenBank/DDBJ whole genome shotgun (WGS) entry which is preliminary data.</text>
</comment>
<evidence type="ECO:0000256" key="2">
    <source>
        <dbReference type="ARBA" id="ARBA00023002"/>
    </source>
</evidence>
<dbReference type="Pfam" id="PF00106">
    <property type="entry name" value="adh_short"/>
    <property type="match status" value="1"/>
</dbReference>
<keyword evidence="4" id="KW-1185">Reference proteome</keyword>
<name>A0ABR5EZV1_9ACTN</name>
<evidence type="ECO:0000313" key="3">
    <source>
        <dbReference type="EMBL" id="KLL09973.1"/>
    </source>
</evidence>
<evidence type="ECO:0000256" key="1">
    <source>
        <dbReference type="ARBA" id="ARBA00006484"/>
    </source>
</evidence>
<evidence type="ECO:0000313" key="4">
    <source>
        <dbReference type="Proteomes" id="UP000035425"/>
    </source>
</evidence>
<dbReference type="PANTHER" id="PTHR43669:SF3">
    <property type="entry name" value="ALCOHOL DEHYDROGENASE, PUTATIVE (AFU_ORTHOLOGUE AFUA_3G03445)-RELATED"/>
    <property type="match status" value="1"/>
</dbReference>
<dbReference type="EMBL" id="JWIO01000048">
    <property type="protein sequence ID" value="KLL09973.1"/>
    <property type="molecule type" value="Genomic_DNA"/>
</dbReference>
<accession>A0ABR5EZV1</accession>
<dbReference type="SUPFAM" id="SSF51735">
    <property type="entry name" value="NAD(P)-binding Rossmann-fold domains"/>
    <property type="match status" value="1"/>
</dbReference>
<sequence length="243" mass="25126">MQQERADPRRERALVVVGPGQAFGVQLLRRFAREGFGLGVIARSADTVHRVTADLARDQITVSGEVADVTAPGAVATALDKLADELGGLTAVVYNAKLSIRGTALSVSADTVNQTLAVNVTGALTVVQAAVALLAERPGACVLLTAAGPRTEPAAGRFALAIGKAGLLALGTSLAPVLRTRGIRLRTVVLDARVAPDGRLSADAVAEHFWNAYTAARGSVFRLGPPSVTERAPHLFGDGHFPG</sequence>
<dbReference type="InterPro" id="IPR002347">
    <property type="entry name" value="SDR_fam"/>
</dbReference>
<dbReference type="Gene3D" id="3.40.50.720">
    <property type="entry name" value="NAD(P)-binding Rossmann-like Domain"/>
    <property type="match status" value="1"/>
</dbReference>
<comment type="similarity">
    <text evidence="1">Belongs to the short-chain dehydrogenases/reductases (SDR) family.</text>
</comment>
<keyword evidence="2" id="KW-0560">Oxidoreductase</keyword>
<dbReference type="Proteomes" id="UP000035425">
    <property type="component" value="Unassembled WGS sequence"/>
</dbReference>
<proteinExistence type="inferred from homology"/>
<dbReference type="InterPro" id="IPR036291">
    <property type="entry name" value="NAD(P)-bd_dom_sf"/>
</dbReference>
<dbReference type="PANTHER" id="PTHR43669">
    <property type="entry name" value="5-KETO-D-GLUCONATE 5-REDUCTASE"/>
    <property type="match status" value="1"/>
</dbReference>
<reference evidence="3 4" key="1">
    <citation type="submission" date="2014-12" db="EMBL/GenBank/DDBJ databases">
        <title>Frankia sp. BMG5.1 draft genome.</title>
        <authorList>
            <person name="Gtari M."/>
            <person name="Ghodhbane-Gtari F."/>
            <person name="Nouioui I."/>
            <person name="Ktari A."/>
            <person name="Hezbri K."/>
            <person name="Mimouni W."/>
            <person name="Sbissi I."/>
            <person name="Ayari A."/>
            <person name="Yamanaka T."/>
            <person name="Normand P."/>
            <person name="Tisa L.S."/>
            <person name="Boudabous A."/>
        </authorList>
    </citation>
    <scope>NUCLEOTIDE SEQUENCE [LARGE SCALE GENOMIC DNA]</scope>
    <source>
        <strain evidence="3 4">BMG5.1</strain>
    </source>
</reference>